<gene>
    <name evidence="2" type="ORF">LIP_1430</name>
</gene>
<dbReference type="PATRIC" id="fig|1555112.3.peg.1466"/>
<dbReference type="Gene3D" id="2.60.40.10">
    <property type="entry name" value="Immunoglobulins"/>
    <property type="match status" value="1"/>
</dbReference>
<protein>
    <submittedName>
        <fullName evidence="2">Carbohydrate-binding protein</fullName>
    </submittedName>
</protein>
<sequence length="99" mass="11500">MKVEPVPMTRQDQVTVAYDGLLARAGAQQVFLHCGYGPGPWRRVREYAMQRRPEGHWEAKVTLDDGGRFSFCFRDNANNWDNNTGRNWSYEIHEGTVPW</sequence>
<dbReference type="Pfam" id="PF16760">
    <property type="entry name" value="CBM53"/>
    <property type="match status" value="1"/>
</dbReference>
<dbReference type="Proteomes" id="UP000065807">
    <property type="component" value="Chromosome"/>
</dbReference>
<dbReference type="GO" id="GO:2001070">
    <property type="term" value="F:starch binding"/>
    <property type="evidence" value="ECO:0007669"/>
    <property type="project" value="InterPro"/>
</dbReference>
<reference evidence="3" key="2">
    <citation type="journal article" date="2016" name="Int. J. Syst. Evol. Microbiol.">
        <title>Complete genome sequence and cell structure of Limnochorda pilosa, a Gram-negative spore-former within the phylum Firmicutes.</title>
        <authorList>
            <person name="Watanabe M."/>
            <person name="Kojima H."/>
            <person name="Fukui M."/>
        </authorList>
    </citation>
    <scope>NUCLEOTIDE SEQUENCE [LARGE SCALE GENOMIC DNA]</scope>
    <source>
        <strain evidence="3">HC45</strain>
    </source>
</reference>
<dbReference type="InterPro" id="IPR013783">
    <property type="entry name" value="Ig-like_fold"/>
</dbReference>
<dbReference type="InterPro" id="IPR005085">
    <property type="entry name" value="CBM25"/>
</dbReference>
<feature type="domain" description="Carbohydrate binding module family 25" evidence="1">
    <location>
        <begin position="11"/>
        <end position="93"/>
    </location>
</feature>
<proteinExistence type="predicted"/>
<dbReference type="AlphaFoldDB" id="A0A0K2SKB9"/>
<evidence type="ECO:0000259" key="1">
    <source>
        <dbReference type="SMART" id="SM01066"/>
    </source>
</evidence>
<dbReference type="SMART" id="SM01066">
    <property type="entry name" value="CBM_25"/>
    <property type="match status" value="1"/>
</dbReference>
<keyword evidence="3" id="KW-1185">Reference proteome</keyword>
<dbReference type="EMBL" id="AP014924">
    <property type="protein sequence ID" value="BAS27279.1"/>
    <property type="molecule type" value="Genomic_DNA"/>
</dbReference>
<dbReference type="STRING" id="1555112.LIP_1430"/>
<name>A0A0K2SKB9_LIMPI</name>
<accession>A0A0K2SKB9</accession>
<evidence type="ECO:0000313" key="2">
    <source>
        <dbReference type="EMBL" id="BAS27279.1"/>
    </source>
</evidence>
<evidence type="ECO:0000313" key="3">
    <source>
        <dbReference type="Proteomes" id="UP000065807"/>
    </source>
</evidence>
<dbReference type="KEGG" id="lpil:LIP_1430"/>
<organism evidence="2 3">
    <name type="scientific">Limnochorda pilosa</name>
    <dbReference type="NCBI Taxonomy" id="1555112"/>
    <lineage>
        <taxon>Bacteria</taxon>
        <taxon>Bacillati</taxon>
        <taxon>Bacillota</taxon>
        <taxon>Limnochordia</taxon>
        <taxon>Limnochordales</taxon>
        <taxon>Limnochordaceae</taxon>
        <taxon>Limnochorda</taxon>
    </lineage>
</organism>
<reference evidence="3" key="1">
    <citation type="submission" date="2015-07" db="EMBL/GenBank/DDBJ databases">
        <title>Complete genome sequence and phylogenetic analysis of Limnochorda pilosa.</title>
        <authorList>
            <person name="Watanabe M."/>
            <person name="Kojima H."/>
            <person name="Fukui M."/>
        </authorList>
    </citation>
    <scope>NUCLEOTIDE SEQUENCE [LARGE SCALE GENOMIC DNA]</scope>
    <source>
        <strain evidence="3">HC45</strain>
    </source>
</reference>